<dbReference type="Proteomes" id="UP000663525">
    <property type="component" value="Chromosome"/>
</dbReference>
<sequence length="42" mass="4980">MSFEICRPKHLGWTTTVFFRCPTIRLRHPLRPHVFTNVSPTV</sequence>
<name>A0A897N2Q4_9EURY</name>
<evidence type="ECO:0000313" key="1">
    <source>
        <dbReference type="EMBL" id="QSG05379.1"/>
    </source>
</evidence>
<proteinExistence type="predicted"/>
<accession>A0A897N2Q4</accession>
<dbReference type="EMBL" id="CP064787">
    <property type="protein sequence ID" value="QSG05379.1"/>
    <property type="molecule type" value="Genomic_DNA"/>
</dbReference>
<evidence type="ECO:0000313" key="2">
    <source>
        <dbReference type="Proteomes" id="UP000663525"/>
    </source>
</evidence>
<dbReference type="AlphaFoldDB" id="A0A897N2Q4"/>
<protein>
    <submittedName>
        <fullName evidence="1">Uncharacterized protein</fullName>
    </submittedName>
</protein>
<reference evidence="1" key="1">
    <citation type="submission" date="2020-11" db="EMBL/GenBank/DDBJ databases">
        <title>Carbohydrate-dependent, anaerobic sulfur respiration: A novel catabolism in halophilic archaea.</title>
        <authorList>
            <person name="Sorokin D.Y."/>
            <person name="Messina E."/>
            <person name="Smedile F."/>
            <person name="La Cono V."/>
            <person name="Hallsworth J.E."/>
            <person name="Yakimov M.M."/>
        </authorList>
    </citation>
    <scope>NUCLEOTIDE SEQUENCE</scope>
    <source>
        <strain evidence="1">HSR12-1</strain>
    </source>
</reference>
<organism evidence="1 2">
    <name type="scientific">Halapricum desulfuricans</name>
    <dbReference type="NCBI Taxonomy" id="2841257"/>
    <lineage>
        <taxon>Archaea</taxon>
        <taxon>Methanobacteriati</taxon>
        <taxon>Methanobacteriota</taxon>
        <taxon>Stenosarchaea group</taxon>
        <taxon>Halobacteria</taxon>
        <taxon>Halobacteriales</taxon>
        <taxon>Haloarculaceae</taxon>
        <taxon>Halapricum</taxon>
    </lineage>
</organism>
<gene>
    <name evidence="1" type="ORF">HSR121_1032</name>
</gene>